<name>D6PKC8_9ZZZZ</name>
<protein>
    <recommendedName>
        <fullName evidence="2">DUF3375 domain-containing protein</fullName>
    </recommendedName>
</protein>
<accession>D6PKC8</accession>
<reference evidence="1" key="1">
    <citation type="journal article" date="2010" name="ISME J.">
        <title>Metagenome of the Mediterranean deep chlorophyll maximum studied by direct and fosmid library 454 pyrosequencing.</title>
        <authorList>
            <person name="Ghai R."/>
            <person name="Martin-Cuadrado A.B."/>
            <person name="Molto A.G."/>
            <person name="Heredia I.G."/>
            <person name="Cabrera R."/>
            <person name="Martin J."/>
            <person name="Verdu M."/>
            <person name="Deschamps P."/>
            <person name="Moreira D."/>
            <person name="Lopez-Garcia P."/>
            <person name="Mira A."/>
            <person name="Rodriguez-Valera F."/>
        </authorList>
    </citation>
    <scope>NUCLEOTIDE SEQUENCE</scope>
</reference>
<proteinExistence type="predicted"/>
<evidence type="ECO:0000313" key="1">
    <source>
        <dbReference type="EMBL" id="ADD96179.1"/>
    </source>
</evidence>
<dbReference type="EMBL" id="GU943123">
    <property type="protein sequence ID" value="ADD96179.1"/>
    <property type="molecule type" value="Genomic_DNA"/>
</dbReference>
<organism evidence="1">
    <name type="scientific">uncultured organism MedDCM-OCT-S05-C187</name>
    <dbReference type="NCBI Taxonomy" id="743622"/>
    <lineage>
        <taxon>unclassified sequences</taxon>
        <taxon>environmental samples</taxon>
    </lineage>
</organism>
<dbReference type="InterPro" id="IPR021804">
    <property type="entry name" value="DUF3375"/>
</dbReference>
<dbReference type="Pfam" id="PF11855">
    <property type="entry name" value="DUF3375"/>
    <property type="match status" value="1"/>
</dbReference>
<evidence type="ECO:0008006" key="2">
    <source>
        <dbReference type="Google" id="ProtNLM"/>
    </source>
</evidence>
<dbReference type="AlphaFoldDB" id="D6PKC8"/>
<sequence>MRGRLGSFVAGFFFKTFKHWGVVEASEEELTGTLSEHIEQMRELEDFDAPKRLPQEYLDEWCDEEHRYLTKTFNEDREEYVFRLTRHSEKVLSWLQDLLAMQHRGYATTESRFNRIMLEMQNLSQGVNADPEARIRELVRKREDIDEEIRKIQETGEAPIFGEDVIRDQVYDLSDLVEHFLSDFRAIEEFFKDHARQISKLYAQGVASKGDIVEHVLDSDEELRGCDQGKSYFGFRSMMTNPALARKLRGLAEQTSDIARKRGLDPNKVFSNLGERLFGEAGAAHGAYGRISRKLRQVVGDHAGGSGRQIRDTLISIRQQAFQLRDTPPADWEFEIDIRPQFFSLMEAEFWEPKAVEPFSTIKKATPDDSEWMNEILHSVGEPLDLGKFRERVDEVLEENETISLTDMVEKFPLERGIVDVVCYRVIAGENNRHEILSDEIISIDLNRPAQPRFVEVEQLVFQRNLL</sequence>